<evidence type="ECO:0008006" key="6">
    <source>
        <dbReference type="Google" id="ProtNLM"/>
    </source>
</evidence>
<evidence type="ECO:0000256" key="1">
    <source>
        <dbReference type="SAM" id="Coils"/>
    </source>
</evidence>
<dbReference type="InterPro" id="IPR036116">
    <property type="entry name" value="FN3_sf"/>
</dbReference>
<feature type="region of interest" description="Disordered" evidence="2">
    <location>
        <begin position="821"/>
        <end position="850"/>
    </location>
</feature>
<proteinExistence type="predicted"/>
<dbReference type="InterPro" id="IPR013783">
    <property type="entry name" value="Ig-like_fold"/>
</dbReference>
<accession>A0A2V1B0D3</accession>
<dbReference type="STRING" id="45357.A0A2V1B0D3"/>
<keyword evidence="5" id="KW-1185">Reference proteome</keyword>
<dbReference type="AlphaFoldDB" id="A0A2V1B0D3"/>
<sequence>MLEVLLTAVPALCWLLCRCYHLLQTPSATLFQKLNIDIPHAPQVTIDSLGEDYVILHWDTETASENIYYVVLLNGREAATLAGKSIKLCGLQSAHMYSVRVLAVNAATNFRSQSGAVYVTTTDSKVDFDDINETPGWAVSSWTDNMEISEKDAQVSYDPNDSSPESLRRQIRSHQLELHRTKADMAAFALFQQTEMSSLLRSYNEYKYVLSEEHEQRGRKDSDVKELEKKKDSLTFEKLKLSKQLRNHRSHKSIHKASLAELRSRVTKLEEKKHHVLNTADSERARVKTTVEQLHRDITELKEQLTQLENNSKQLNGERKDLSHQVNSLKPLVDQFTVFNPQPTGETSPNGSQTSLSSVFEVFTRDSLLTKGGAELLKRLTTLRPEWEGDINREFEALTALESSWKSAYRNAIRKFVMIHNNAEVARASANPGYQPQKITEYQASVEFGGFSNALPKSRPPKVYTFIDEHSPAPDSPASGPVSPPIPETERMAPFYSRVYDEHDNNSGSLVSEAPPMARDYSEASRNMEVPDIMARDYSEAPRNRDIPDINMGRDYSMSQSNSLNVPMMASSSSLAQNQQAMGYNSGHQQSFSQSSLPSANLGNNLNQGMNVPLEPSVSGSSIQASLLGPSLQNQDSLSQFSFPLQSNLQPGMQQDRSHHLQSNLNDSLQPGLQQNLQQMQFLSGLPYEDQMYGMRSPTPENPPFGSSTQQSIPSLWNTPGTSSNAPGNTNTGGFLNSRQYPKQMSLSPGPMNTELSPSQSIVSQPNDALLDSLLLSNNSQLPGSSLSGNLPSNIWSDRLNPGLSNHGRALSGGNHIWRNDVPSGMISPDFQPFQSRKKERDDSDDIQSL</sequence>
<dbReference type="GeneID" id="37009228"/>
<feature type="chain" id="PRO_5015994203" description="Fibronectin type-III domain-containing protein" evidence="3">
    <location>
        <begin position="20"/>
        <end position="850"/>
    </location>
</feature>
<keyword evidence="1" id="KW-0175">Coiled coil</keyword>
<dbReference type="Proteomes" id="UP000244309">
    <property type="component" value="Unassembled WGS sequence"/>
</dbReference>
<feature type="compositionally biased region" description="Polar residues" evidence="2">
    <location>
        <begin position="754"/>
        <end position="763"/>
    </location>
</feature>
<feature type="compositionally biased region" description="Low complexity" evidence="2">
    <location>
        <begin position="572"/>
        <end position="582"/>
    </location>
</feature>
<feature type="coiled-coil region" evidence="1">
    <location>
        <begin position="224"/>
        <end position="325"/>
    </location>
</feature>
<reference evidence="4 5" key="1">
    <citation type="submission" date="2017-12" db="EMBL/GenBank/DDBJ databases">
        <title>Genome Sequence of a Multidrug-Resistant Candida haemulonii Isolate from a Patient with Chronic Leg Ulcers in Israel.</title>
        <authorList>
            <person name="Chow N.A."/>
            <person name="Gade L."/>
            <person name="Batra D."/>
            <person name="Rowe L.A."/>
            <person name="Ben-Ami R."/>
            <person name="Loparev V.N."/>
            <person name="Litvintseva A.P."/>
        </authorList>
    </citation>
    <scope>NUCLEOTIDE SEQUENCE [LARGE SCALE GENOMIC DNA]</scope>
    <source>
        <strain evidence="4 5">B11899</strain>
    </source>
</reference>
<keyword evidence="3" id="KW-0732">Signal</keyword>
<dbReference type="RefSeq" id="XP_025344548.1">
    <property type="nucleotide sequence ID" value="XM_025487532.1"/>
</dbReference>
<dbReference type="EMBL" id="PKFO01000011">
    <property type="protein sequence ID" value="PVH23608.1"/>
    <property type="molecule type" value="Genomic_DNA"/>
</dbReference>
<feature type="region of interest" description="Disordered" evidence="2">
    <location>
        <begin position="572"/>
        <end position="622"/>
    </location>
</feature>
<organism evidence="4 5">
    <name type="scientific">Candidozyma haemuli</name>
    <dbReference type="NCBI Taxonomy" id="45357"/>
    <lineage>
        <taxon>Eukaryota</taxon>
        <taxon>Fungi</taxon>
        <taxon>Dikarya</taxon>
        <taxon>Ascomycota</taxon>
        <taxon>Saccharomycotina</taxon>
        <taxon>Pichiomycetes</taxon>
        <taxon>Metschnikowiaceae</taxon>
        <taxon>Candidozyma</taxon>
    </lineage>
</organism>
<evidence type="ECO:0000256" key="3">
    <source>
        <dbReference type="SAM" id="SignalP"/>
    </source>
</evidence>
<dbReference type="VEuPathDB" id="FungiDB:CXQ85_003898"/>
<dbReference type="OrthoDB" id="5572782at2759"/>
<dbReference type="Gene3D" id="1.10.287.1490">
    <property type="match status" value="1"/>
</dbReference>
<dbReference type="Gene3D" id="2.60.40.10">
    <property type="entry name" value="Immunoglobulins"/>
    <property type="match status" value="1"/>
</dbReference>
<feature type="region of interest" description="Disordered" evidence="2">
    <location>
        <begin position="646"/>
        <end position="669"/>
    </location>
</feature>
<feature type="compositionally biased region" description="Polar residues" evidence="2">
    <location>
        <begin position="646"/>
        <end position="668"/>
    </location>
</feature>
<feature type="compositionally biased region" description="Polar residues" evidence="2">
    <location>
        <begin position="586"/>
        <end position="610"/>
    </location>
</feature>
<evidence type="ECO:0000313" key="4">
    <source>
        <dbReference type="EMBL" id="PVH23608.1"/>
    </source>
</evidence>
<feature type="region of interest" description="Disordered" evidence="2">
    <location>
        <begin position="690"/>
        <end position="763"/>
    </location>
</feature>
<evidence type="ECO:0000256" key="2">
    <source>
        <dbReference type="SAM" id="MobiDB-lite"/>
    </source>
</evidence>
<protein>
    <recommendedName>
        <fullName evidence="6">Fibronectin type-III domain-containing protein</fullName>
    </recommendedName>
</protein>
<evidence type="ECO:0000313" key="5">
    <source>
        <dbReference type="Proteomes" id="UP000244309"/>
    </source>
</evidence>
<feature type="compositionally biased region" description="Polar residues" evidence="2">
    <location>
        <begin position="705"/>
        <end position="747"/>
    </location>
</feature>
<feature type="region of interest" description="Disordered" evidence="2">
    <location>
        <begin position="467"/>
        <end position="487"/>
    </location>
</feature>
<dbReference type="SUPFAM" id="SSF49265">
    <property type="entry name" value="Fibronectin type III"/>
    <property type="match status" value="1"/>
</dbReference>
<comment type="caution">
    <text evidence="4">The sequence shown here is derived from an EMBL/GenBank/DDBJ whole genome shotgun (WGS) entry which is preliminary data.</text>
</comment>
<gene>
    <name evidence="4" type="ORF">CXQ85_003898</name>
</gene>
<dbReference type="InterPro" id="IPR003961">
    <property type="entry name" value="FN3_dom"/>
</dbReference>
<dbReference type="CDD" id="cd00063">
    <property type="entry name" value="FN3"/>
    <property type="match status" value="1"/>
</dbReference>
<name>A0A2V1B0D3_9ASCO</name>
<feature type="signal peptide" evidence="3">
    <location>
        <begin position="1"/>
        <end position="19"/>
    </location>
</feature>